<dbReference type="Proteomes" id="UP001174908">
    <property type="component" value="Unassembled WGS sequence"/>
</dbReference>
<organism evidence="1 2">
    <name type="scientific">Variovorax dokdonensis</name>
    <dbReference type="NCBI Taxonomy" id="344883"/>
    <lineage>
        <taxon>Bacteria</taxon>
        <taxon>Pseudomonadati</taxon>
        <taxon>Pseudomonadota</taxon>
        <taxon>Betaproteobacteria</taxon>
        <taxon>Burkholderiales</taxon>
        <taxon>Comamonadaceae</taxon>
        <taxon>Variovorax</taxon>
    </lineage>
</organism>
<reference evidence="1" key="1">
    <citation type="submission" date="2023-06" db="EMBL/GenBank/DDBJ databases">
        <authorList>
            <person name="Jiang Y."/>
            <person name="Liu Q."/>
        </authorList>
    </citation>
    <scope>NUCLEOTIDE SEQUENCE</scope>
    <source>
        <strain evidence="1">CGMCC 1.12089</strain>
    </source>
</reference>
<gene>
    <name evidence="1" type="ORF">QTH91_00290</name>
</gene>
<evidence type="ECO:0000313" key="2">
    <source>
        <dbReference type="Proteomes" id="UP001174908"/>
    </source>
</evidence>
<dbReference type="RefSeq" id="WP_286658038.1">
    <property type="nucleotide sequence ID" value="NZ_JASZYV010000001.1"/>
</dbReference>
<evidence type="ECO:0000313" key="1">
    <source>
        <dbReference type="EMBL" id="MDM0042906.1"/>
    </source>
</evidence>
<dbReference type="EMBL" id="JASZYV010000001">
    <property type="protein sequence ID" value="MDM0042906.1"/>
    <property type="molecule type" value="Genomic_DNA"/>
</dbReference>
<proteinExistence type="predicted"/>
<name>A0ABT7N4P2_9BURK</name>
<keyword evidence="2" id="KW-1185">Reference proteome</keyword>
<sequence>MSKLRSFQLMARLVLAWFFLTLGVAVASPLIHPQKLQWVCAGAKVVLMGEDGQEKTSPFHTALDCPACLAAIGPAPSPEPFSLPQAQPLGYALHPIESARLASLVGAPLPARGPPVSI</sequence>
<protein>
    <submittedName>
        <fullName evidence="1">DUF2946 domain-containing protein</fullName>
    </submittedName>
</protein>
<accession>A0ABT7N4P2</accession>
<comment type="caution">
    <text evidence="1">The sequence shown here is derived from an EMBL/GenBank/DDBJ whole genome shotgun (WGS) entry which is preliminary data.</text>
</comment>